<dbReference type="Pfam" id="PF04138">
    <property type="entry name" value="GtrA_DPMS_TM"/>
    <property type="match status" value="1"/>
</dbReference>
<sequence>MLVAKDSFLRQLKRGGAFLVVGGVAFLVDAVVYNVLVFAPGPLFEYPIVAKIIAIAVASVVTYVGNRIWTYRDRRTKATVRQFLIFSALNVAAILLQLGCLGFSRYVLGLSDPVSDNISGTLIGQAVATVFRYVTYGRWVFPDRSTSNSPTAA</sequence>
<dbReference type="InterPro" id="IPR051401">
    <property type="entry name" value="GtrA_CellWall_Glycosyl"/>
</dbReference>
<organism evidence="8 9">
    <name type="scientific">Herbiconiux ginsengi</name>
    <dbReference type="NCBI Taxonomy" id="381665"/>
    <lineage>
        <taxon>Bacteria</taxon>
        <taxon>Bacillati</taxon>
        <taxon>Actinomycetota</taxon>
        <taxon>Actinomycetes</taxon>
        <taxon>Micrococcales</taxon>
        <taxon>Microbacteriaceae</taxon>
        <taxon>Herbiconiux</taxon>
    </lineage>
</organism>
<dbReference type="GO" id="GO:0000271">
    <property type="term" value="P:polysaccharide biosynthetic process"/>
    <property type="evidence" value="ECO:0007669"/>
    <property type="project" value="InterPro"/>
</dbReference>
<dbReference type="STRING" id="381665.SAMN05216554_3692"/>
<evidence type="ECO:0000256" key="6">
    <source>
        <dbReference type="SAM" id="Phobius"/>
    </source>
</evidence>
<name>A0A1H3SUK5_9MICO</name>
<evidence type="ECO:0000259" key="7">
    <source>
        <dbReference type="Pfam" id="PF04138"/>
    </source>
</evidence>
<dbReference type="EMBL" id="FNPZ01000004">
    <property type="protein sequence ID" value="SDZ41387.1"/>
    <property type="molecule type" value="Genomic_DNA"/>
</dbReference>
<feature type="domain" description="GtrA/DPMS transmembrane" evidence="7">
    <location>
        <begin position="18"/>
        <end position="141"/>
    </location>
</feature>
<dbReference type="PANTHER" id="PTHR38459:SF1">
    <property type="entry name" value="PROPHAGE BACTOPRENOL-LINKED GLUCOSE TRANSLOCASE HOMOLOG"/>
    <property type="match status" value="1"/>
</dbReference>
<evidence type="ECO:0000256" key="2">
    <source>
        <dbReference type="ARBA" id="ARBA00009399"/>
    </source>
</evidence>
<evidence type="ECO:0000313" key="8">
    <source>
        <dbReference type="EMBL" id="SDZ41387.1"/>
    </source>
</evidence>
<reference evidence="8 9" key="1">
    <citation type="submission" date="2016-10" db="EMBL/GenBank/DDBJ databases">
        <authorList>
            <person name="de Groot N.N."/>
        </authorList>
    </citation>
    <scope>NUCLEOTIDE SEQUENCE [LARGE SCALE GENOMIC DNA]</scope>
    <source>
        <strain evidence="8 9">CGMCC 4.3491</strain>
    </source>
</reference>
<comment type="subcellular location">
    <subcellularLocation>
        <location evidence="1">Membrane</location>
        <topology evidence="1">Multi-pass membrane protein</topology>
    </subcellularLocation>
</comment>
<feature type="transmembrane region" description="Helical" evidence="6">
    <location>
        <begin position="16"/>
        <end position="36"/>
    </location>
</feature>
<proteinExistence type="inferred from homology"/>
<dbReference type="GO" id="GO:0005886">
    <property type="term" value="C:plasma membrane"/>
    <property type="evidence" value="ECO:0007669"/>
    <property type="project" value="TreeGrafter"/>
</dbReference>
<feature type="transmembrane region" description="Helical" evidence="6">
    <location>
        <begin position="83"/>
        <end position="106"/>
    </location>
</feature>
<evidence type="ECO:0000313" key="9">
    <source>
        <dbReference type="Proteomes" id="UP000198891"/>
    </source>
</evidence>
<gene>
    <name evidence="8" type="ORF">SAMN05216554_3692</name>
</gene>
<dbReference type="Proteomes" id="UP000198891">
    <property type="component" value="Unassembled WGS sequence"/>
</dbReference>
<feature type="transmembrane region" description="Helical" evidence="6">
    <location>
        <begin position="118"/>
        <end position="135"/>
    </location>
</feature>
<keyword evidence="5 6" id="KW-0472">Membrane</keyword>
<evidence type="ECO:0000256" key="4">
    <source>
        <dbReference type="ARBA" id="ARBA00022989"/>
    </source>
</evidence>
<evidence type="ECO:0000256" key="3">
    <source>
        <dbReference type="ARBA" id="ARBA00022692"/>
    </source>
</evidence>
<dbReference type="InterPro" id="IPR007267">
    <property type="entry name" value="GtrA_DPMS_TM"/>
</dbReference>
<protein>
    <submittedName>
        <fullName evidence="8">Putative flippase GtrA (Transmembrane translocase of bactoprenol-linked glucose)</fullName>
    </submittedName>
</protein>
<feature type="transmembrane region" description="Helical" evidence="6">
    <location>
        <begin position="48"/>
        <end position="71"/>
    </location>
</feature>
<keyword evidence="9" id="KW-1185">Reference proteome</keyword>
<keyword evidence="4 6" id="KW-1133">Transmembrane helix</keyword>
<evidence type="ECO:0000256" key="5">
    <source>
        <dbReference type="ARBA" id="ARBA00023136"/>
    </source>
</evidence>
<dbReference type="AlphaFoldDB" id="A0A1H3SUK5"/>
<dbReference type="PANTHER" id="PTHR38459">
    <property type="entry name" value="PROPHAGE BACTOPRENOL-LINKED GLUCOSE TRANSLOCASE HOMOLOG"/>
    <property type="match status" value="1"/>
</dbReference>
<comment type="similarity">
    <text evidence="2">Belongs to the GtrA family.</text>
</comment>
<accession>A0A1H3SUK5</accession>
<evidence type="ECO:0000256" key="1">
    <source>
        <dbReference type="ARBA" id="ARBA00004141"/>
    </source>
</evidence>
<keyword evidence="3 6" id="KW-0812">Transmembrane</keyword>